<evidence type="ECO:0000313" key="1">
    <source>
        <dbReference type="EMBL" id="TQV96844.1"/>
    </source>
</evidence>
<dbReference type="EMBL" id="SPUK01000005">
    <property type="protein sequence ID" value="TQV96844.1"/>
    <property type="molecule type" value="Genomic_DNA"/>
</dbReference>
<comment type="caution">
    <text evidence="1">The sequence shown here is derived from an EMBL/GenBank/DDBJ whole genome shotgun (WGS) entry which is preliminary data.</text>
</comment>
<accession>A0A545V552</accession>
<reference evidence="1 2" key="1">
    <citation type="journal article" date="2019" name="Appl. Microbiol. Biotechnol.">
        <title>Genome sequence of Isaria javanica and comparative genome analysis insights into family S53 peptidase evolution in fungal entomopathogens.</title>
        <authorList>
            <person name="Lin R."/>
            <person name="Zhang X."/>
            <person name="Xin B."/>
            <person name="Zou M."/>
            <person name="Gao Y."/>
            <person name="Qin F."/>
            <person name="Hu Q."/>
            <person name="Xie B."/>
            <person name="Cheng X."/>
        </authorList>
    </citation>
    <scope>NUCLEOTIDE SEQUENCE [LARGE SCALE GENOMIC DNA]</scope>
    <source>
        <strain evidence="1 2">IJ1G</strain>
    </source>
</reference>
<keyword evidence="2" id="KW-1185">Reference proteome</keyword>
<dbReference type="Proteomes" id="UP000315783">
    <property type="component" value="Unassembled WGS sequence"/>
</dbReference>
<gene>
    <name evidence="1" type="ORF">IF1G_04084</name>
</gene>
<name>A0A545V552_9HYPO</name>
<evidence type="ECO:0000313" key="2">
    <source>
        <dbReference type="Proteomes" id="UP000315783"/>
    </source>
</evidence>
<sequence>MTAIRGYRYQLVSYRALSMITALWSKEPSIPALTPFLCESSCIVRATSSCFSNNANAVANNKSCAPLTYEDNKPLVQDTSAMCTSYHRRWDHH</sequence>
<protein>
    <submittedName>
        <fullName evidence="1">Uncharacterized protein</fullName>
    </submittedName>
</protein>
<dbReference type="AlphaFoldDB" id="A0A545V552"/>
<proteinExistence type="predicted"/>
<organism evidence="1 2">
    <name type="scientific">Cordyceps javanica</name>
    <dbReference type="NCBI Taxonomy" id="43265"/>
    <lineage>
        <taxon>Eukaryota</taxon>
        <taxon>Fungi</taxon>
        <taxon>Dikarya</taxon>
        <taxon>Ascomycota</taxon>
        <taxon>Pezizomycotina</taxon>
        <taxon>Sordariomycetes</taxon>
        <taxon>Hypocreomycetidae</taxon>
        <taxon>Hypocreales</taxon>
        <taxon>Cordycipitaceae</taxon>
        <taxon>Cordyceps</taxon>
    </lineage>
</organism>